<dbReference type="GO" id="GO:0016646">
    <property type="term" value="F:oxidoreductase activity, acting on the CH-NH group of donors, NAD or NADP as acceptor"/>
    <property type="evidence" value="ECO:0007669"/>
    <property type="project" value="UniProtKB-ARBA"/>
</dbReference>
<dbReference type="OrthoDB" id="9806228at2"/>
<dbReference type="PANTHER" id="PTHR43567:SF1">
    <property type="entry name" value="FLAVOREDOXIN"/>
    <property type="match status" value="1"/>
</dbReference>
<dbReference type="EMBL" id="MCIA01000031">
    <property type="protein sequence ID" value="RKD30125.1"/>
    <property type="molecule type" value="Genomic_DNA"/>
</dbReference>
<evidence type="ECO:0000313" key="5">
    <source>
        <dbReference type="EMBL" id="RKD30125.1"/>
    </source>
</evidence>
<evidence type="ECO:0000256" key="3">
    <source>
        <dbReference type="ARBA" id="ARBA00038054"/>
    </source>
</evidence>
<protein>
    <submittedName>
        <fullName evidence="5">Flavin oxidoreductase</fullName>
    </submittedName>
</protein>
<dbReference type="InterPro" id="IPR002563">
    <property type="entry name" value="Flavin_Rdtase-like_dom"/>
</dbReference>
<organism evidence="5 6">
    <name type="scientific">Lacrimispora algidixylanolytica</name>
    <dbReference type="NCBI Taxonomy" id="94868"/>
    <lineage>
        <taxon>Bacteria</taxon>
        <taxon>Bacillati</taxon>
        <taxon>Bacillota</taxon>
        <taxon>Clostridia</taxon>
        <taxon>Lachnospirales</taxon>
        <taxon>Lachnospiraceae</taxon>
        <taxon>Lacrimispora</taxon>
    </lineage>
</organism>
<proteinExistence type="inferred from homology"/>
<comment type="caution">
    <text evidence="5">The sequence shown here is derived from an EMBL/GenBank/DDBJ whole genome shotgun (WGS) entry which is preliminary data.</text>
</comment>
<gene>
    <name evidence="5" type="ORF">BET01_05870</name>
</gene>
<dbReference type="Pfam" id="PF01613">
    <property type="entry name" value="Flavin_Reduct"/>
    <property type="match status" value="1"/>
</dbReference>
<keyword evidence="2" id="KW-0285">Flavoprotein</keyword>
<dbReference type="Proteomes" id="UP000284277">
    <property type="component" value="Unassembled WGS sequence"/>
</dbReference>
<dbReference type="AlphaFoldDB" id="A0A419SY57"/>
<dbReference type="InterPro" id="IPR012349">
    <property type="entry name" value="Split_barrel_FMN-bd"/>
</dbReference>
<dbReference type="InterPro" id="IPR052174">
    <property type="entry name" value="Flavoredoxin"/>
</dbReference>
<dbReference type="SUPFAM" id="SSF50475">
    <property type="entry name" value="FMN-binding split barrel"/>
    <property type="match status" value="1"/>
</dbReference>
<dbReference type="Gene3D" id="2.30.110.10">
    <property type="entry name" value="Electron Transport, Fmn-binding Protein, Chain A"/>
    <property type="match status" value="1"/>
</dbReference>
<name>A0A419SY57_9FIRM</name>
<evidence type="ECO:0000256" key="1">
    <source>
        <dbReference type="ARBA" id="ARBA00001917"/>
    </source>
</evidence>
<dbReference type="PANTHER" id="PTHR43567">
    <property type="entry name" value="FLAVOREDOXIN-RELATED-RELATED"/>
    <property type="match status" value="1"/>
</dbReference>
<sequence>MRKNIGPKSYVVPQPVFIIAAYDENGIPDAMNSVWGGISNEKEITICISSERKTLKNIMLHGEFTVSMADASFVESCDYVGIETAHKVPDKFARAGFHAIKADFVNAPLIEELPFALECKVKSYDEKEWRMIAEIVNISVDERILDEKGAVSLDKFSPLVFDWMSKNYHKIGDKAGNAFRDGLSIKKK</sequence>
<evidence type="ECO:0000313" key="6">
    <source>
        <dbReference type="Proteomes" id="UP000284277"/>
    </source>
</evidence>
<accession>A0A419SY57</accession>
<feature type="domain" description="Flavin reductase like" evidence="4">
    <location>
        <begin position="12"/>
        <end position="159"/>
    </location>
</feature>
<keyword evidence="6" id="KW-1185">Reference proteome</keyword>
<comment type="cofactor">
    <cofactor evidence="1">
        <name>FMN</name>
        <dbReference type="ChEBI" id="CHEBI:58210"/>
    </cofactor>
</comment>
<evidence type="ECO:0000259" key="4">
    <source>
        <dbReference type="Pfam" id="PF01613"/>
    </source>
</evidence>
<reference evidence="5 6" key="1">
    <citation type="submission" date="2016-08" db="EMBL/GenBank/DDBJ databases">
        <title>A new outlook on sporulation: Clostridium algidixylanolyticum.</title>
        <authorList>
            <person name="Poppleton D.I."/>
            <person name="Gribaldo S."/>
        </authorList>
    </citation>
    <scope>NUCLEOTIDE SEQUENCE [LARGE SCALE GENOMIC DNA]</scope>
    <source>
        <strain evidence="5 6">SPL73</strain>
    </source>
</reference>
<dbReference type="GO" id="GO:0010181">
    <property type="term" value="F:FMN binding"/>
    <property type="evidence" value="ECO:0007669"/>
    <property type="project" value="InterPro"/>
</dbReference>
<evidence type="ECO:0000256" key="2">
    <source>
        <dbReference type="ARBA" id="ARBA00022630"/>
    </source>
</evidence>
<dbReference type="RefSeq" id="WP_120197646.1">
    <property type="nucleotide sequence ID" value="NZ_MCIA01000031.1"/>
</dbReference>
<comment type="similarity">
    <text evidence="3">Belongs to the flavoredoxin family.</text>
</comment>